<evidence type="ECO:0000313" key="2">
    <source>
        <dbReference type="Proteomes" id="UP000499080"/>
    </source>
</evidence>
<evidence type="ECO:0000313" key="1">
    <source>
        <dbReference type="EMBL" id="GBO19280.1"/>
    </source>
</evidence>
<keyword evidence="2" id="KW-1185">Reference proteome</keyword>
<name>A0A4Y2V6I5_ARAVE</name>
<comment type="caution">
    <text evidence="1">The sequence shown here is derived from an EMBL/GenBank/DDBJ whole genome shotgun (WGS) entry which is preliminary data.</text>
</comment>
<proteinExistence type="predicted"/>
<dbReference type="AlphaFoldDB" id="A0A4Y2V6I5"/>
<dbReference type="EMBL" id="BGPR01042771">
    <property type="protein sequence ID" value="GBO19280.1"/>
    <property type="molecule type" value="Genomic_DNA"/>
</dbReference>
<protein>
    <submittedName>
        <fullName evidence="1">Uncharacterized protein</fullName>
    </submittedName>
</protein>
<accession>A0A4Y2V6I5</accession>
<sequence>MQSTDGNNFGQVKFAPMNRVVAMRGISISVKVHEKLVIINPQINPLNGSNISAECFENGPSVARRCTQFAPRLSHGRREKRQSEFSFPLGLLFRITAGYHLLHCPVA</sequence>
<dbReference type="Proteomes" id="UP000499080">
    <property type="component" value="Unassembled WGS sequence"/>
</dbReference>
<reference evidence="1 2" key="1">
    <citation type="journal article" date="2019" name="Sci. Rep.">
        <title>Orb-weaving spider Araneus ventricosus genome elucidates the spidroin gene catalogue.</title>
        <authorList>
            <person name="Kono N."/>
            <person name="Nakamura H."/>
            <person name="Ohtoshi R."/>
            <person name="Moran D.A.P."/>
            <person name="Shinohara A."/>
            <person name="Yoshida Y."/>
            <person name="Fujiwara M."/>
            <person name="Mori M."/>
            <person name="Tomita M."/>
            <person name="Arakawa K."/>
        </authorList>
    </citation>
    <scope>NUCLEOTIDE SEQUENCE [LARGE SCALE GENOMIC DNA]</scope>
</reference>
<organism evidence="1 2">
    <name type="scientific">Araneus ventricosus</name>
    <name type="common">Orbweaver spider</name>
    <name type="synonym">Epeira ventricosa</name>
    <dbReference type="NCBI Taxonomy" id="182803"/>
    <lineage>
        <taxon>Eukaryota</taxon>
        <taxon>Metazoa</taxon>
        <taxon>Ecdysozoa</taxon>
        <taxon>Arthropoda</taxon>
        <taxon>Chelicerata</taxon>
        <taxon>Arachnida</taxon>
        <taxon>Araneae</taxon>
        <taxon>Araneomorphae</taxon>
        <taxon>Entelegynae</taxon>
        <taxon>Araneoidea</taxon>
        <taxon>Araneidae</taxon>
        <taxon>Araneus</taxon>
    </lineage>
</organism>
<gene>
    <name evidence="1" type="ORF">AVEN_211494_1</name>
</gene>